<evidence type="ECO:0000256" key="2">
    <source>
        <dbReference type="SAM" id="MobiDB-lite"/>
    </source>
</evidence>
<evidence type="ECO:0000259" key="3">
    <source>
        <dbReference type="PROSITE" id="PS50157"/>
    </source>
</evidence>
<evidence type="ECO:0000313" key="4">
    <source>
        <dbReference type="EMBL" id="KAL2285593.1"/>
    </source>
</evidence>
<reference evidence="4 5" key="1">
    <citation type="submission" date="2024-03" db="EMBL/GenBank/DDBJ databases">
        <title>A high-quality draft genome sequence of Diaporthe vaccinii, a causative agent of upright dieback and viscid rot disease in cranberry plants.</title>
        <authorList>
            <person name="Sarrasin M."/>
            <person name="Lang B.F."/>
            <person name="Burger G."/>
        </authorList>
    </citation>
    <scope>NUCLEOTIDE SEQUENCE [LARGE SCALE GENOMIC DNA]</scope>
    <source>
        <strain evidence="4 5">IS7</strain>
    </source>
</reference>
<evidence type="ECO:0000313" key="5">
    <source>
        <dbReference type="Proteomes" id="UP001600888"/>
    </source>
</evidence>
<organism evidence="4 5">
    <name type="scientific">Diaporthe vaccinii</name>
    <dbReference type="NCBI Taxonomy" id="105482"/>
    <lineage>
        <taxon>Eukaryota</taxon>
        <taxon>Fungi</taxon>
        <taxon>Dikarya</taxon>
        <taxon>Ascomycota</taxon>
        <taxon>Pezizomycotina</taxon>
        <taxon>Sordariomycetes</taxon>
        <taxon>Sordariomycetidae</taxon>
        <taxon>Diaporthales</taxon>
        <taxon>Diaporthaceae</taxon>
        <taxon>Diaporthe</taxon>
        <taxon>Diaporthe eres species complex</taxon>
    </lineage>
</organism>
<feature type="domain" description="C2H2-type" evidence="3">
    <location>
        <begin position="63"/>
        <end position="99"/>
    </location>
</feature>
<keyword evidence="1" id="KW-0862">Zinc</keyword>
<name>A0ABR4ET31_9PEZI</name>
<feature type="compositionally biased region" description="Low complexity" evidence="2">
    <location>
        <begin position="196"/>
        <end position="209"/>
    </location>
</feature>
<keyword evidence="1" id="KW-0863">Zinc-finger</keyword>
<proteinExistence type="predicted"/>
<gene>
    <name evidence="4" type="ORF">FJTKL_07623</name>
</gene>
<dbReference type="PROSITE" id="PS50157">
    <property type="entry name" value="ZINC_FINGER_C2H2_2"/>
    <property type="match status" value="1"/>
</dbReference>
<dbReference type="Proteomes" id="UP001600888">
    <property type="component" value="Unassembled WGS sequence"/>
</dbReference>
<feature type="compositionally biased region" description="Acidic residues" evidence="2">
    <location>
        <begin position="242"/>
        <end position="252"/>
    </location>
</feature>
<accession>A0ABR4ET31</accession>
<dbReference type="InterPro" id="IPR013087">
    <property type="entry name" value="Znf_C2H2_type"/>
</dbReference>
<keyword evidence="1" id="KW-0479">Metal-binding</keyword>
<sequence length="252" mass="27619">MLRRTDFEDDEVAWRATNPSSFGYHHGPVPYWHQQQLANANGAPDANQAPVLPPVTVSKVNTGVCDVEIDGTGCMCGTVFREQPSLRRHLRDAHSGAAHNPTRVNVTATEKDQGENALKRWVLTGGWCHARYVREPGRGPGGGLVARYADACERIAREDPEFRRKFGDFFHRRVMQENPGFQPGGKARARPREIAAAEAAATAAQASPPRAGPSRSAQSRPQQGRGARLRDVRAQESIFISDGDEDEDVSEG</sequence>
<keyword evidence="5" id="KW-1185">Reference proteome</keyword>
<evidence type="ECO:0000256" key="1">
    <source>
        <dbReference type="PROSITE-ProRule" id="PRU00042"/>
    </source>
</evidence>
<feature type="region of interest" description="Disordered" evidence="2">
    <location>
        <begin position="176"/>
        <end position="252"/>
    </location>
</feature>
<dbReference type="EMBL" id="JBAWTH010000029">
    <property type="protein sequence ID" value="KAL2285593.1"/>
    <property type="molecule type" value="Genomic_DNA"/>
</dbReference>
<comment type="caution">
    <text evidence="4">The sequence shown here is derived from an EMBL/GenBank/DDBJ whole genome shotgun (WGS) entry which is preliminary data.</text>
</comment>
<protein>
    <recommendedName>
        <fullName evidence="3">C2H2-type domain-containing protein</fullName>
    </recommendedName>
</protein>